<accession>A0ABY6LLW4</accession>
<evidence type="ECO:0000313" key="2">
    <source>
        <dbReference type="Proteomes" id="UP001235939"/>
    </source>
</evidence>
<gene>
    <name evidence="1" type="ORF">LAZ67_21001317</name>
</gene>
<dbReference type="EMBL" id="CP092883">
    <property type="protein sequence ID" value="UYV82195.1"/>
    <property type="molecule type" value="Genomic_DNA"/>
</dbReference>
<evidence type="ECO:0000313" key="1">
    <source>
        <dbReference type="EMBL" id="UYV82195.1"/>
    </source>
</evidence>
<dbReference type="Proteomes" id="UP001235939">
    <property type="component" value="Chromosome 21"/>
</dbReference>
<keyword evidence="2" id="KW-1185">Reference proteome</keyword>
<sequence length="151" mass="17388">MGQRMICDRVPILTAGTWVQDLDNKGVTIIRRENVKTSEIDLLLGTDNLSKIWIDQVVYLEDGLMAINMKIGWSIFREISLKEVIKKDLVEMLSVRDPVENISQREKDRGIKSHFIENIIKRDDGHYSVSLPWREGCDGIPSNFNVAQKQF</sequence>
<name>A0ABY6LLW4_9ARAC</name>
<proteinExistence type="predicted"/>
<reference evidence="1 2" key="1">
    <citation type="submission" date="2022-01" db="EMBL/GenBank/DDBJ databases">
        <title>A chromosomal length assembly of Cordylochernes scorpioides.</title>
        <authorList>
            <person name="Zeh D."/>
            <person name="Zeh J."/>
        </authorList>
    </citation>
    <scope>NUCLEOTIDE SEQUENCE [LARGE SCALE GENOMIC DNA]</scope>
    <source>
        <strain evidence="1">IN4F17</strain>
        <tissue evidence="1">Whole Body</tissue>
    </source>
</reference>
<organism evidence="1 2">
    <name type="scientific">Cordylochernes scorpioides</name>
    <dbReference type="NCBI Taxonomy" id="51811"/>
    <lineage>
        <taxon>Eukaryota</taxon>
        <taxon>Metazoa</taxon>
        <taxon>Ecdysozoa</taxon>
        <taxon>Arthropoda</taxon>
        <taxon>Chelicerata</taxon>
        <taxon>Arachnida</taxon>
        <taxon>Pseudoscorpiones</taxon>
        <taxon>Cheliferoidea</taxon>
        <taxon>Chernetidae</taxon>
        <taxon>Cordylochernes</taxon>
    </lineage>
</organism>
<protein>
    <submittedName>
        <fullName evidence="1">Uncharacterized protein</fullName>
    </submittedName>
</protein>